<dbReference type="AlphaFoldDB" id="A0A0M0GQY0"/>
<dbReference type="PANTHER" id="PTHR43649">
    <property type="entry name" value="ARABINOSE-BINDING PROTEIN-RELATED"/>
    <property type="match status" value="1"/>
</dbReference>
<comment type="caution">
    <text evidence="1">The sequence shown here is derived from an EMBL/GenBank/DDBJ whole genome shotgun (WGS) entry which is preliminary data.</text>
</comment>
<dbReference type="Gene3D" id="3.40.190.10">
    <property type="entry name" value="Periplasmic binding protein-like II"/>
    <property type="match status" value="2"/>
</dbReference>
<accession>A0A0M0GQY0</accession>
<evidence type="ECO:0000313" key="2">
    <source>
        <dbReference type="Proteomes" id="UP000037405"/>
    </source>
</evidence>
<reference evidence="2" key="1">
    <citation type="submission" date="2015-07" db="EMBL/GenBank/DDBJ databases">
        <title>Fjat-14235 jcm11544.</title>
        <authorList>
            <person name="Liu B."/>
            <person name="Wang J."/>
            <person name="Zhu Y."/>
            <person name="Liu G."/>
            <person name="Chen Q."/>
            <person name="Chen Z."/>
            <person name="Lan J."/>
            <person name="Che J."/>
            <person name="Ge C."/>
            <person name="Shi H."/>
            <person name="Pan Z."/>
            <person name="Liu X."/>
        </authorList>
    </citation>
    <scope>NUCLEOTIDE SEQUENCE [LARGE SCALE GENOMIC DNA]</scope>
    <source>
        <strain evidence="2">JCM 11544</strain>
    </source>
</reference>
<dbReference type="PANTHER" id="PTHR43649:SF12">
    <property type="entry name" value="DIACETYLCHITOBIOSE BINDING PROTEIN DASA"/>
    <property type="match status" value="1"/>
</dbReference>
<protein>
    <submittedName>
        <fullName evidence="1">ABC transporter substrate-binding protein</fullName>
    </submittedName>
</protein>
<evidence type="ECO:0000313" key="1">
    <source>
        <dbReference type="EMBL" id="KON91912.1"/>
    </source>
</evidence>
<dbReference type="EMBL" id="LGUE01000001">
    <property type="protein sequence ID" value="KON91912.1"/>
    <property type="molecule type" value="Genomic_DNA"/>
</dbReference>
<dbReference type="STRING" id="189381.GCA_900166615_03199"/>
<name>A0A0M0GQY0_9BACI</name>
<dbReference type="CDD" id="cd13581">
    <property type="entry name" value="PBP2_AlgQ_like_2"/>
    <property type="match status" value="1"/>
</dbReference>
<proteinExistence type="predicted"/>
<dbReference type="PATRIC" id="fig|189381.12.peg.1217"/>
<dbReference type="PROSITE" id="PS51257">
    <property type="entry name" value="PROKAR_LIPOPROTEIN"/>
    <property type="match status" value="1"/>
</dbReference>
<organism evidence="1 2">
    <name type="scientific">Rossellomorea marisflavi</name>
    <dbReference type="NCBI Taxonomy" id="189381"/>
    <lineage>
        <taxon>Bacteria</taxon>
        <taxon>Bacillati</taxon>
        <taxon>Bacillota</taxon>
        <taxon>Bacilli</taxon>
        <taxon>Bacillales</taxon>
        <taxon>Bacillaceae</taxon>
        <taxon>Rossellomorea</taxon>
    </lineage>
</organism>
<dbReference type="SUPFAM" id="SSF53850">
    <property type="entry name" value="Periplasmic binding protein-like II"/>
    <property type="match status" value="1"/>
</dbReference>
<gene>
    <name evidence="1" type="ORF">AF331_05420</name>
</gene>
<keyword evidence="2" id="KW-1185">Reference proteome</keyword>
<sequence>MSRGKSKMKKWSKTMSAAVLTGILVTAGCSNNSKSASSEDYELKDVKFPLKEDVSLKIMTSSSPLAPNDPNEKLILKRLQKQTGVEIDWTNYTAGETFDEKRNLAVASGDLPDAIMNTGYGDYEILKLAKDGAIVPVEDLIEKHMPNLRKVLEDAPEYKAMMTAPDGHIYSFPWIEELGAGKESIHSVDDFPWINVEWLDKLGLDMPTNTEELKDVLKAFKTQDPNGNGKADEIPMSFIINHGGEDVSHLFGAFGLGENGDHTVVTDDGEIKMTASEDGYKVAIRYLNELYKEGLMDVEAFEQDWNTYLSKGKEGRYGMYFTWDKANITGMNDTYDLLPPLEGPDGEKNVTRTNNMGFDRNKMVITSANKNLELTAKWIDQLYDPLQSVQDNWGTYGDEKQQNIFEFNEADQALKHLPLEGTAPVELREKTSIGGPLAILDEYYGPVTTKPDDAAWRLGLMKDVMVPHMKAENIYPKVFFSLEDLDKLSKIETDLFAYINRKKAEWITNGKIDKEWEAYLKELDRLGLQEWLEIKQAGYDRNQE</sequence>
<dbReference type="Proteomes" id="UP000037405">
    <property type="component" value="Unassembled WGS sequence"/>
</dbReference>
<dbReference type="InterPro" id="IPR050490">
    <property type="entry name" value="Bact_solute-bd_prot1"/>
</dbReference>